<protein>
    <recommendedName>
        <fullName evidence="4">ribonuclease Z</fullName>
        <ecNumber evidence="4">3.1.26.11</ecNumber>
    </recommendedName>
</protein>
<dbReference type="EMBL" id="CAJNOG010000038">
    <property type="protein sequence ID" value="CAF0818859.1"/>
    <property type="molecule type" value="Genomic_DNA"/>
</dbReference>
<dbReference type="EC" id="3.1.26.11" evidence="4"/>
<keyword evidence="6" id="KW-0540">Nuclease</keyword>
<keyword evidence="10" id="KW-0862">Zinc</keyword>
<dbReference type="GO" id="GO:1990180">
    <property type="term" value="P:mitochondrial tRNA 3'-end processing"/>
    <property type="evidence" value="ECO:0007669"/>
    <property type="project" value="TreeGrafter"/>
</dbReference>
<feature type="domain" description="NmrA-like" evidence="12">
    <location>
        <begin position="1"/>
        <end position="262"/>
    </location>
</feature>
<dbReference type="InterPro" id="IPR008030">
    <property type="entry name" value="NmrA-like"/>
</dbReference>
<evidence type="ECO:0000313" key="13">
    <source>
        <dbReference type="EMBL" id="CAF0818859.1"/>
    </source>
</evidence>
<comment type="catalytic activity">
    <reaction evidence="1">
        <text>Endonucleolytic cleavage of RNA, removing extra 3' nucleotides from tRNA precursor, generating 3' termini of tRNAs. A 3'-hydroxy group is left at the tRNA terminus and a 5'-phosphoryl group is left at the trailer molecule.</text>
        <dbReference type="EC" id="3.1.26.11"/>
    </reaction>
</comment>
<evidence type="ECO:0000256" key="6">
    <source>
        <dbReference type="ARBA" id="ARBA00022722"/>
    </source>
</evidence>
<keyword evidence="7" id="KW-0479">Metal-binding</keyword>
<evidence type="ECO:0000256" key="4">
    <source>
        <dbReference type="ARBA" id="ARBA00012477"/>
    </source>
</evidence>
<dbReference type="GO" id="GO:0046872">
    <property type="term" value="F:metal ion binding"/>
    <property type="evidence" value="ECO:0007669"/>
    <property type="project" value="UniProtKB-KW"/>
</dbReference>
<evidence type="ECO:0000256" key="3">
    <source>
        <dbReference type="ARBA" id="ARBA00007823"/>
    </source>
</evidence>
<feature type="region of interest" description="Disordered" evidence="11">
    <location>
        <begin position="895"/>
        <end position="926"/>
    </location>
</feature>
<dbReference type="SUPFAM" id="SSF51735">
    <property type="entry name" value="NAD(P)-binding Rossmann-fold domains"/>
    <property type="match status" value="1"/>
</dbReference>
<evidence type="ECO:0000256" key="5">
    <source>
        <dbReference type="ARBA" id="ARBA00022694"/>
    </source>
</evidence>
<dbReference type="AlphaFoldDB" id="A0A813U7J7"/>
<evidence type="ECO:0000256" key="11">
    <source>
        <dbReference type="SAM" id="MobiDB-lite"/>
    </source>
</evidence>
<keyword evidence="8" id="KW-0255">Endonuclease</keyword>
<dbReference type="InterPro" id="IPR047151">
    <property type="entry name" value="RNZ2-like"/>
</dbReference>
<comment type="similarity">
    <text evidence="3">Belongs to the RNase Z family.</text>
</comment>
<evidence type="ECO:0000256" key="8">
    <source>
        <dbReference type="ARBA" id="ARBA00022759"/>
    </source>
</evidence>
<proteinExistence type="inferred from homology"/>
<keyword evidence="5" id="KW-0819">tRNA processing</keyword>
<evidence type="ECO:0000313" key="14">
    <source>
        <dbReference type="Proteomes" id="UP000663845"/>
    </source>
</evidence>
<evidence type="ECO:0000256" key="9">
    <source>
        <dbReference type="ARBA" id="ARBA00022801"/>
    </source>
</evidence>
<evidence type="ECO:0000256" key="7">
    <source>
        <dbReference type="ARBA" id="ARBA00022723"/>
    </source>
</evidence>
<dbReference type="CDD" id="cd07718">
    <property type="entry name" value="RNaseZ_ELAC1_ELAC2-C-term-like_MBL-fold"/>
    <property type="match status" value="1"/>
</dbReference>
<evidence type="ECO:0000256" key="10">
    <source>
        <dbReference type="ARBA" id="ARBA00022833"/>
    </source>
</evidence>
<feature type="compositionally biased region" description="Polar residues" evidence="11">
    <location>
        <begin position="905"/>
        <end position="926"/>
    </location>
</feature>
<dbReference type="Gene3D" id="3.60.15.10">
    <property type="entry name" value="Ribonuclease Z/Hydroxyacylglutathione hydrolase-like"/>
    <property type="match status" value="2"/>
</dbReference>
<evidence type="ECO:0000256" key="2">
    <source>
        <dbReference type="ARBA" id="ARBA00001947"/>
    </source>
</evidence>
<dbReference type="GO" id="GO:0005739">
    <property type="term" value="C:mitochondrion"/>
    <property type="evidence" value="ECO:0007669"/>
    <property type="project" value="TreeGrafter"/>
</dbReference>
<dbReference type="PANTHER" id="PTHR12553">
    <property type="entry name" value="ZINC PHOSPHODIESTERASE ELAC PROTEIN 2"/>
    <property type="match status" value="1"/>
</dbReference>
<dbReference type="InterPro" id="IPR036291">
    <property type="entry name" value="NAD(P)-bd_dom_sf"/>
</dbReference>
<dbReference type="Proteomes" id="UP000663845">
    <property type="component" value="Unassembled WGS sequence"/>
</dbReference>
<dbReference type="Gene3D" id="3.40.50.720">
    <property type="entry name" value="NAD(P)-binding Rossmann-like Domain"/>
    <property type="match status" value="1"/>
</dbReference>
<sequence length="926" mass="106031">MTSKILITCATGKISNVLSPLLLKNGYKLRAFVHSQQSGKRLQETLGTQHVDEGTLEIFVGDLENKSDVKKALEGVDIVFHIGPSLHPREDSIGKIIIDESRNASVSHFILSSVLHPVRTKLLNHRIKIVVEEYLIESRLSYTILEPGHFMQNTQIKEIADKGVMNLMYSFEELQGYLDLADYAEVTLNILQNPRHHNRATYELLGHNRTGREVAQLISQHSGKEIKCQLCQFEDLKDKIPMLKDANEYVQDGFARIMFYYNRWGLTGNSLEAFPNVTLEQHDYDKTEFKDDCFKINAIALRANNSISNTRNDLSQMKKFPEDLVYAYLCETHPFPGSLSAELCAFHGVPPSELRSRLKNGEDITLPDGRVILSKDVTLPGEPPVKVLILDCPSLNYLDSIIKSDLNSHSYHTIVHLAPHSILNNETYRSWMKSIKTTHHLFLDETQKNVHIEAIYRYQTQLNYIDDGIFPLLSYHNSLKEELKLPESVDNITYGLTSTRIPIRPILGPDNSKLVVLQPQNYIDTLLENEEFKQTFTAAKQQLQAMHEIAKTGHSYPEIIFLGTGSACPSKPRNTSGILIHINDTNLFLLDCAEGTVGQIRHFYGDQSDDILSRIHFAYISHMHADHLGGLYGLIQQRRRAFENLGHKYEKLILLCPNKYIDVGEKQWNYFSNKHSFDDDVHVIFNRTLTNGLPSLTNIGGENTNEEKFLFEKFKSIGLHGVQTVLVEHIYDAHALVLRHIDGWSLAFSGDCKQSNDFIQAGQNVDVLIHEATFETGLEVYASQMRHCTMAQAIDVGRRMNAKYTILWHFSQRYAKIPFLSERKDEEDGDKKQTKRPDNVCISFDFMRIHLSDLPRACELVPVFESMFYDEWLNMKKRQTRREQEPDYFAKNTRMIESKRKFMSGRTSPSNTDKTQSTTKNNTSPR</sequence>
<gene>
    <name evidence="13" type="ORF">JYZ213_LOCUS6197</name>
</gene>
<dbReference type="PANTHER" id="PTHR12553:SF49">
    <property type="entry name" value="ZINC PHOSPHODIESTERASE ELAC PROTEIN 2"/>
    <property type="match status" value="1"/>
</dbReference>
<dbReference type="Pfam" id="PF05368">
    <property type="entry name" value="NmrA"/>
    <property type="match status" value="1"/>
</dbReference>
<name>A0A813U7J7_9BILA</name>
<reference evidence="13" key="1">
    <citation type="submission" date="2021-02" db="EMBL/GenBank/DDBJ databases">
        <authorList>
            <person name="Nowell W R."/>
        </authorList>
    </citation>
    <scope>NUCLEOTIDE SEQUENCE</scope>
</reference>
<comment type="caution">
    <text evidence="13">The sequence shown here is derived from an EMBL/GenBank/DDBJ whole genome shotgun (WGS) entry which is preliminary data.</text>
</comment>
<evidence type="ECO:0000256" key="1">
    <source>
        <dbReference type="ARBA" id="ARBA00000402"/>
    </source>
</evidence>
<organism evidence="13 14">
    <name type="scientific">Adineta steineri</name>
    <dbReference type="NCBI Taxonomy" id="433720"/>
    <lineage>
        <taxon>Eukaryota</taxon>
        <taxon>Metazoa</taxon>
        <taxon>Spiralia</taxon>
        <taxon>Gnathifera</taxon>
        <taxon>Rotifera</taxon>
        <taxon>Eurotatoria</taxon>
        <taxon>Bdelloidea</taxon>
        <taxon>Adinetida</taxon>
        <taxon>Adinetidae</taxon>
        <taxon>Adineta</taxon>
    </lineage>
</organism>
<accession>A0A813U7J7</accession>
<evidence type="ECO:0000259" key="12">
    <source>
        <dbReference type="Pfam" id="PF05368"/>
    </source>
</evidence>
<dbReference type="Pfam" id="PF23023">
    <property type="entry name" value="Anti-Pycsar_Apyc1"/>
    <property type="match status" value="1"/>
</dbReference>
<keyword evidence="9" id="KW-0378">Hydrolase</keyword>
<dbReference type="SUPFAM" id="SSF56281">
    <property type="entry name" value="Metallo-hydrolase/oxidoreductase"/>
    <property type="match status" value="2"/>
</dbReference>
<dbReference type="GO" id="GO:0042781">
    <property type="term" value="F:3'-tRNA processing endoribonuclease activity"/>
    <property type="evidence" value="ECO:0007669"/>
    <property type="project" value="UniProtKB-EC"/>
</dbReference>
<comment type="cofactor">
    <cofactor evidence="2">
        <name>Zn(2+)</name>
        <dbReference type="ChEBI" id="CHEBI:29105"/>
    </cofactor>
</comment>
<dbReference type="InterPro" id="IPR036866">
    <property type="entry name" value="RibonucZ/Hydroxyglut_hydro"/>
</dbReference>